<comment type="caution">
    <text evidence="3">The sequence shown here is derived from an EMBL/GenBank/DDBJ whole genome shotgun (WGS) entry which is preliminary data.</text>
</comment>
<sequence>MDSDNQEVVYEFLPLLRIYKNGRVERLLASETVPPSLQDPETGVSFKDISISSDSSISARLYLPNNHAHNHKSLPLLIYFHGGGFCLGSAFALYYHRYLHTLVSKANIIAVSIEYRLAPEYPLPIAYEDSWTALLWVLSHSQTDKPISSSSNHGKESWLNDYADFNKVFLGGDSAGANIAHNVAMRSGAHGLKFRGMYLAHPYFWGSKWIGIETDMDSEVKAVNERLWLFVNPSSVGIDDPMINPFGSGAQSLSCLGCERVLVCVAGNDSLRERGRFYCNELKKVGWEEDRVGFFESGGEGHAFHLHFPETKNAKLVIERLVSFLRC</sequence>
<gene>
    <name evidence="3" type="ORF">MKW98_031594</name>
</gene>
<evidence type="ECO:0000256" key="1">
    <source>
        <dbReference type="SAM" id="Phobius"/>
    </source>
</evidence>
<protein>
    <recommendedName>
        <fullName evidence="2">Alpha/beta hydrolase fold-3 domain-containing protein</fullName>
    </recommendedName>
</protein>
<dbReference type="AlphaFoldDB" id="A0AAD4S7N3"/>
<dbReference type="InterPro" id="IPR029058">
    <property type="entry name" value="AB_hydrolase_fold"/>
</dbReference>
<dbReference type="EMBL" id="JAJJMB010014022">
    <property type="protein sequence ID" value="KAI3864002.1"/>
    <property type="molecule type" value="Genomic_DNA"/>
</dbReference>
<dbReference type="Gene3D" id="3.40.50.1820">
    <property type="entry name" value="alpha/beta hydrolase"/>
    <property type="match status" value="1"/>
</dbReference>
<dbReference type="Proteomes" id="UP001202328">
    <property type="component" value="Unassembled WGS sequence"/>
</dbReference>
<evidence type="ECO:0000313" key="3">
    <source>
        <dbReference type="EMBL" id="KAI3864002.1"/>
    </source>
</evidence>
<accession>A0AAD4S7N3</accession>
<dbReference type="PANTHER" id="PTHR23024">
    <property type="entry name" value="ARYLACETAMIDE DEACETYLASE"/>
    <property type="match status" value="1"/>
</dbReference>
<evidence type="ECO:0000313" key="4">
    <source>
        <dbReference type="Proteomes" id="UP001202328"/>
    </source>
</evidence>
<organism evidence="3 4">
    <name type="scientific">Papaver atlanticum</name>
    <dbReference type="NCBI Taxonomy" id="357466"/>
    <lineage>
        <taxon>Eukaryota</taxon>
        <taxon>Viridiplantae</taxon>
        <taxon>Streptophyta</taxon>
        <taxon>Embryophyta</taxon>
        <taxon>Tracheophyta</taxon>
        <taxon>Spermatophyta</taxon>
        <taxon>Magnoliopsida</taxon>
        <taxon>Ranunculales</taxon>
        <taxon>Papaveraceae</taxon>
        <taxon>Papaveroideae</taxon>
        <taxon>Papaver</taxon>
    </lineage>
</organism>
<keyword evidence="1" id="KW-1133">Transmembrane helix</keyword>
<keyword evidence="4" id="KW-1185">Reference proteome</keyword>
<dbReference type="InterPro" id="IPR050466">
    <property type="entry name" value="Carboxylest/Gibb_receptor"/>
</dbReference>
<keyword evidence="1" id="KW-0812">Transmembrane</keyword>
<keyword evidence="1" id="KW-0472">Membrane</keyword>
<dbReference type="SUPFAM" id="SSF53474">
    <property type="entry name" value="alpha/beta-Hydrolases"/>
    <property type="match status" value="1"/>
</dbReference>
<dbReference type="Pfam" id="PF07859">
    <property type="entry name" value="Abhydrolase_3"/>
    <property type="match status" value="1"/>
</dbReference>
<feature type="domain" description="Alpha/beta hydrolase fold-3" evidence="2">
    <location>
        <begin position="77"/>
        <end position="305"/>
    </location>
</feature>
<name>A0AAD4S7N3_9MAGN</name>
<proteinExistence type="predicted"/>
<dbReference type="InterPro" id="IPR013094">
    <property type="entry name" value="AB_hydrolase_3"/>
</dbReference>
<evidence type="ECO:0000259" key="2">
    <source>
        <dbReference type="Pfam" id="PF07859"/>
    </source>
</evidence>
<dbReference type="GO" id="GO:0016787">
    <property type="term" value="F:hydrolase activity"/>
    <property type="evidence" value="ECO:0007669"/>
    <property type="project" value="InterPro"/>
</dbReference>
<feature type="transmembrane region" description="Helical" evidence="1">
    <location>
        <begin position="76"/>
        <end position="95"/>
    </location>
</feature>
<reference evidence="3" key="1">
    <citation type="submission" date="2022-04" db="EMBL/GenBank/DDBJ databases">
        <title>A functionally conserved STORR gene fusion in Papaver species that diverged 16.8 million years ago.</title>
        <authorList>
            <person name="Catania T."/>
        </authorList>
    </citation>
    <scope>NUCLEOTIDE SEQUENCE</scope>
    <source>
        <strain evidence="3">S-188037</strain>
    </source>
</reference>
<dbReference type="PANTHER" id="PTHR23024:SF551">
    <property type="entry name" value="2-HYDROXYISOFLAVANONE DEHYDRATASE-LIKE"/>
    <property type="match status" value="1"/>
</dbReference>